<evidence type="ECO:0000256" key="8">
    <source>
        <dbReference type="ARBA" id="ARBA00023163"/>
    </source>
</evidence>
<dbReference type="EMBL" id="GBHO01021250">
    <property type="protein sequence ID" value="JAG22354.1"/>
    <property type="molecule type" value="Transcribed_RNA"/>
</dbReference>
<dbReference type="EMBL" id="GDHC01016611">
    <property type="protein sequence ID" value="JAQ02018.1"/>
    <property type="molecule type" value="Transcribed_RNA"/>
</dbReference>
<keyword evidence="9" id="KW-0539">Nucleus</keyword>
<reference evidence="15" key="3">
    <citation type="journal article" date="2016" name="Gigascience">
        <title>De novo construction of an expanded transcriptome assembly for the western tarnished plant bug, Lygus hesperus.</title>
        <authorList>
            <person name="Tassone E.E."/>
            <person name="Geib S.M."/>
            <person name="Hall B."/>
            <person name="Fabrick J.A."/>
            <person name="Brent C.S."/>
            <person name="Hull J.J."/>
        </authorList>
    </citation>
    <scope>NUCLEOTIDE SEQUENCE</scope>
</reference>
<dbReference type="EMBL" id="GDHC01004058">
    <property type="protein sequence ID" value="JAQ14571.1"/>
    <property type="molecule type" value="Transcribed_RNA"/>
</dbReference>
<evidence type="ECO:0000313" key="16">
    <source>
        <dbReference type="EMBL" id="JAQ05659.1"/>
    </source>
</evidence>
<dbReference type="GO" id="GO:0035097">
    <property type="term" value="C:histone methyltransferase complex"/>
    <property type="evidence" value="ECO:0007669"/>
    <property type="project" value="TreeGrafter"/>
</dbReference>
<evidence type="ECO:0000256" key="7">
    <source>
        <dbReference type="ARBA" id="ARBA00023125"/>
    </source>
</evidence>
<keyword evidence="5" id="KW-0156">Chromatin regulator</keyword>
<dbReference type="Pfam" id="PF05053">
    <property type="entry name" value="Menin"/>
    <property type="match status" value="2"/>
</dbReference>
<evidence type="ECO:0000313" key="15">
    <source>
        <dbReference type="EMBL" id="JAQ02018.1"/>
    </source>
</evidence>
<keyword evidence="4" id="KW-0597">Phosphoprotein</keyword>
<evidence type="ECO:0000313" key="13">
    <source>
        <dbReference type="EMBL" id="JAG10503.1"/>
    </source>
</evidence>
<proteinExistence type="predicted"/>
<evidence type="ECO:0000313" key="12">
    <source>
        <dbReference type="EMBL" id="JAG07043.1"/>
    </source>
</evidence>
<evidence type="ECO:0000256" key="6">
    <source>
        <dbReference type="ARBA" id="ARBA00023015"/>
    </source>
</evidence>
<name>A0A0A9WKM6_LYGHE</name>
<dbReference type="GO" id="GO:0008285">
    <property type="term" value="P:negative regulation of cell population proliferation"/>
    <property type="evidence" value="ECO:0007669"/>
    <property type="project" value="TreeGrafter"/>
</dbReference>
<feature type="region of interest" description="Disordered" evidence="10">
    <location>
        <begin position="555"/>
        <end position="576"/>
    </location>
</feature>
<dbReference type="GO" id="GO:0000403">
    <property type="term" value="F:Y-form DNA binding"/>
    <property type="evidence" value="ECO:0007669"/>
    <property type="project" value="TreeGrafter"/>
</dbReference>
<reference evidence="12" key="2">
    <citation type="submission" date="2014-07" db="EMBL/GenBank/DDBJ databases">
        <authorList>
            <person name="Hull J."/>
        </authorList>
    </citation>
    <scope>NUCLEOTIDE SEQUENCE</scope>
</reference>
<keyword evidence="8" id="KW-0804">Transcription</keyword>
<accession>A0A0A9WKM6</accession>
<dbReference type="GO" id="GO:0006357">
    <property type="term" value="P:regulation of transcription by RNA polymerase II"/>
    <property type="evidence" value="ECO:0007669"/>
    <property type="project" value="TreeGrafter"/>
</dbReference>
<keyword evidence="3" id="KW-0678">Repressor</keyword>
<evidence type="ECO:0000313" key="17">
    <source>
        <dbReference type="EMBL" id="JAQ14571.1"/>
    </source>
</evidence>
<comment type="subcellular location">
    <subcellularLocation>
        <location evidence="1">Nucleus</location>
    </subcellularLocation>
</comment>
<evidence type="ECO:0000256" key="4">
    <source>
        <dbReference type="ARBA" id="ARBA00022553"/>
    </source>
</evidence>
<evidence type="ECO:0000256" key="9">
    <source>
        <dbReference type="ARBA" id="ARBA00023242"/>
    </source>
</evidence>
<dbReference type="CDD" id="cd14456">
    <property type="entry name" value="Menin"/>
    <property type="match status" value="1"/>
</dbReference>
<dbReference type="EMBL" id="GBHO01036561">
    <property type="protein sequence ID" value="JAG07043.1"/>
    <property type="molecule type" value="Transcribed_RNA"/>
</dbReference>
<dbReference type="EMBL" id="GDHC01012970">
    <property type="protein sequence ID" value="JAQ05659.1"/>
    <property type="molecule type" value="Transcribed_RNA"/>
</dbReference>
<protein>
    <recommendedName>
        <fullName evidence="2">Menin</fullName>
    </recommendedName>
</protein>
<dbReference type="EMBL" id="GBHO01033101">
    <property type="protein sequence ID" value="JAG10503.1"/>
    <property type="molecule type" value="Transcribed_RNA"/>
</dbReference>
<organism evidence="12">
    <name type="scientific">Lygus hesperus</name>
    <name type="common">Western plant bug</name>
    <dbReference type="NCBI Taxonomy" id="30085"/>
    <lineage>
        <taxon>Eukaryota</taxon>
        <taxon>Metazoa</taxon>
        <taxon>Ecdysozoa</taxon>
        <taxon>Arthropoda</taxon>
        <taxon>Hexapoda</taxon>
        <taxon>Insecta</taxon>
        <taxon>Pterygota</taxon>
        <taxon>Neoptera</taxon>
        <taxon>Paraneoptera</taxon>
        <taxon>Hemiptera</taxon>
        <taxon>Heteroptera</taxon>
        <taxon>Panheteroptera</taxon>
        <taxon>Cimicomorpha</taxon>
        <taxon>Miridae</taxon>
        <taxon>Mirini</taxon>
        <taxon>Lygus</taxon>
    </lineage>
</organism>
<evidence type="ECO:0000256" key="10">
    <source>
        <dbReference type="SAM" id="MobiDB-lite"/>
    </source>
</evidence>
<dbReference type="AlphaFoldDB" id="A0A0A9WKM6"/>
<evidence type="ECO:0000256" key="5">
    <source>
        <dbReference type="ARBA" id="ARBA00022853"/>
    </source>
</evidence>
<reference evidence="12" key="1">
    <citation type="journal article" date="2014" name="PLoS ONE">
        <title>Transcriptome-Based Identification of ABC Transporters in the Western Tarnished Plant Bug Lygus hesperus.</title>
        <authorList>
            <person name="Hull J.J."/>
            <person name="Chaney K."/>
            <person name="Geib S.M."/>
            <person name="Fabrick J.A."/>
            <person name="Brent C.S."/>
            <person name="Walsh D."/>
            <person name="Lavine L.C."/>
        </authorList>
    </citation>
    <scope>NUCLEOTIDE SEQUENCE</scope>
</reference>
<evidence type="ECO:0000256" key="1">
    <source>
        <dbReference type="ARBA" id="ARBA00004123"/>
    </source>
</evidence>
<evidence type="ECO:0000256" key="3">
    <source>
        <dbReference type="ARBA" id="ARBA00022491"/>
    </source>
</evidence>
<dbReference type="GO" id="GO:0045786">
    <property type="term" value="P:negative regulation of cell cycle"/>
    <property type="evidence" value="ECO:0007669"/>
    <property type="project" value="TreeGrafter"/>
</dbReference>
<gene>
    <name evidence="12" type="primary">Men1_0</name>
    <name evidence="13" type="synonym">Men1_1</name>
    <name evidence="11" type="synonym">Men1_2</name>
    <name evidence="14" type="synonym">Men1_3</name>
    <name evidence="13" type="ORF">CM83_57057</name>
    <name evidence="14" type="ORF">CM83_57059</name>
    <name evidence="11" type="ORF">CM83_57061</name>
    <name evidence="12" type="ORF">CM83_57063</name>
    <name evidence="16" type="ORF">g.58947</name>
    <name evidence="15" type="ORF">g.58949</name>
    <name evidence="17" type="ORF">g.58951</name>
</gene>
<dbReference type="GO" id="GO:0000785">
    <property type="term" value="C:chromatin"/>
    <property type="evidence" value="ECO:0007669"/>
    <property type="project" value="TreeGrafter"/>
</dbReference>
<evidence type="ECO:0000313" key="14">
    <source>
        <dbReference type="EMBL" id="JAG22354.1"/>
    </source>
</evidence>
<dbReference type="GO" id="GO:0006325">
    <property type="term" value="P:chromatin organization"/>
    <property type="evidence" value="ECO:0007669"/>
    <property type="project" value="UniProtKB-KW"/>
</dbReference>
<evidence type="ECO:0000313" key="11">
    <source>
        <dbReference type="EMBL" id="JAG07041.1"/>
    </source>
</evidence>
<dbReference type="PANTHER" id="PTHR12693:SF3">
    <property type="entry name" value="MENIN"/>
    <property type="match status" value="1"/>
</dbReference>
<dbReference type="PANTHER" id="PTHR12693">
    <property type="entry name" value="MENIN"/>
    <property type="match status" value="1"/>
</dbReference>
<sequence length="576" mass="64487">MDMARNPVVESSLFPLDDIPTVVKLFAKELLKPDPDLTLLSIIAGAVENSMTCTKNGAALSAPDVINDKFEVGKIPTIHHHQVNALYMKFYSLIKGSVDMTMYSSKIATRDLIRRVSDVVWNSLSRSQYKDSRAHLQSLYSYMTGNKLDSFGVTFAVVAGCQILGFTDVHLALSEDHSWVVFGENLDQTVEVTWHGKGSEDKRGRSVDGGVNSRSWVYLNGYPVICSRHEEVAALVSAINPSLNATSDSIEVAEFQQQLLWLLYDNGYLDKYPLALGNLSELEEIKAIGRVNCVALLQQGIQSAKRFYNNMHVYPYTYQAGYYYRLGLYKEAFNAWANASDVIKQYNYSRDDEEIYKELKEIANELIPHAMRVVGSGHNSHSILKDPECFADLLRFYDGICQWEEDSPTPVLHIGWAQPLVSTISKFEHEVREQIIITNAPENNNNSICSTLEGKAKVLMLESEITSLESLDPKIKALTAACGERILNRDFLLQGDGEPFVGDGEASTSAVKMEKSSTKLTLYSRKMRGLKDLLLGEKLNTHAISLQLTAQSQVQFNKKGSKDEPLGSRPKRTRRE</sequence>
<keyword evidence="6" id="KW-0805">Transcription regulation</keyword>
<dbReference type="GO" id="GO:0000976">
    <property type="term" value="F:transcription cis-regulatory region binding"/>
    <property type="evidence" value="ECO:0007669"/>
    <property type="project" value="TreeGrafter"/>
</dbReference>
<dbReference type="InterPro" id="IPR007747">
    <property type="entry name" value="Menin"/>
</dbReference>
<dbReference type="GO" id="GO:0003682">
    <property type="term" value="F:chromatin binding"/>
    <property type="evidence" value="ECO:0007669"/>
    <property type="project" value="TreeGrafter"/>
</dbReference>
<dbReference type="EMBL" id="GBHO01036563">
    <property type="protein sequence ID" value="JAG07041.1"/>
    <property type="molecule type" value="Transcribed_RNA"/>
</dbReference>
<evidence type="ECO:0000256" key="2">
    <source>
        <dbReference type="ARBA" id="ARBA00021162"/>
    </source>
</evidence>
<keyword evidence="7" id="KW-0238">DNA-binding</keyword>